<evidence type="ECO:0000313" key="4">
    <source>
        <dbReference type="EMBL" id="KAF7154664.1"/>
    </source>
</evidence>
<name>A0A834M0C3_RHOSS</name>
<dbReference type="GO" id="GO:0005524">
    <property type="term" value="F:ATP binding"/>
    <property type="evidence" value="ECO:0007669"/>
    <property type="project" value="UniProtKB-KW"/>
</dbReference>
<reference evidence="4" key="1">
    <citation type="submission" date="2019-11" db="EMBL/GenBank/DDBJ databases">
        <authorList>
            <person name="Liu Y."/>
            <person name="Hou J."/>
            <person name="Li T.-Q."/>
            <person name="Guan C.-H."/>
            <person name="Wu X."/>
            <person name="Wu H.-Z."/>
            <person name="Ling F."/>
            <person name="Zhang R."/>
            <person name="Shi X.-G."/>
            <person name="Ren J.-P."/>
            <person name="Chen E.-F."/>
            <person name="Sun J.-M."/>
        </authorList>
    </citation>
    <scope>NUCLEOTIDE SEQUENCE</scope>
    <source>
        <strain evidence="4">Adult_tree_wgs_1</strain>
        <tissue evidence="4">Leaves</tissue>
    </source>
</reference>
<proteinExistence type="inferred from homology"/>
<dbReference type="InterPro" id="IPR010285">
    <property type="entry name" value="DNA_helicase_pif1-like_DEAD"/>
</dbReference>
<dbReference type="CDD" id="cd18809">
    <property type="entry name" value="SF1_C_RecD"/>
    <property type="match status" value="1"/>
</dbReference>
<dbReference type="PANTHER" id="PTHR10492">
    <property type="match status" value="1"/>
</dbReference>
<dbReference type="EMBL" id="WJXA01000001">
    <property type="protein sequence ID" value="KAF7154664.1"/>
    <property type="molecule type" value="Genomic_DNA"/>
</dbReference>
<dbReference type="Proteomes" id="UP000626092">
    <property type="component" value="Unassembled WGS sequence"/>
</dbReference>
<dbReference type="EC" id="5.6.2.3" evidence="1"/>
<keyword evidence="1" id="KW-0547">Nucleotide-binding</keyword>
<dbReference type="Pfam" id="PF14214">
    <property type="entry name" value="Helitron_like_N"/>
    <property type="match status" value="1"/>
</dbReference>
<dbReference type="AlphaFoldDB" id="A0A834M0C3"/>
<dbReference type="OrthoDB" id="1934728at2759"/>
<comment type="similarity">
    <text evidence="1">Belongs to the helicase family.</text>
</comment>
<dbReference type="InterPro" id="IPR027417">
    <property type="entry name" value="P-loop_NTPase"/>
</dbReference>
<keyword evidence="5" id="KW-1185">Reference proteome</keyword>
<evidence type="ECO:0000256" key="1">
    <source>
        <dbReference type="RuleBase" id="RU363044"/>
    </source>
</evidence>
<evidence type="ECO:0000259" key="3">
    <source>
        <dbReference type="Pfam" id="PF14214"/>
    </source>
</evidence>
<feature type="domain" description="DNA helicase Pif1-like DEAD-box helicase" evidence="2">
    <location>
        <begin position="848"/>
        <end position="1037"/>
    </location>
</feature>
<protein>
    <recommendedName>
        <fullName evidence="1">ATP-dependent DNA helicase</fullName>
        <ecNumber evidence="1">5.6.2.3</ecNumber>
    </recommendedName>
</protein>
<dbReference type="GO" id="GO:0043139">
    <property type="term" value="F:5'-3' DNA helicase activity"/>
    <property type="evidence" value="ECO:0007669"/>
    <property type="project" value="UniProtKB-EC"/>
</dbReference>
<sequence>MPNTTSTPPTNRPTLTDQVELCCEDEWEVSVNLEGPSRAHVIPGSHNLGNMDIKCTHCKALHWMDERLTKSSTSHPLFGTCGFQGKIRLPTLITPPPPIRALYDGDDDRSKSFQKHARGYNATNAFTSLGATLDPRVLTGSGPTSFTIHGELQHRVGSLLPQQGNDAKYAQLYIFDPASALEVRNRNNEHLRRDVLKIIQDTLLQVNPFVDKFHQAYAILEQLDVVGQTLPAHLHYSSSKDQRTYNLPTTDEIAVVIRRDGSKASGMRDIVLHLRGDNQLMQINECHLAYLPLHYVLLFPHGELGWEPEMKQWDVKNNRLAAVRLTQMDFYSYRLFERHTEYSTILRGGKLFQEFLVDAWAATEQNRLTYYKLNQARLRTSMYQDLTDIGPDGLDPDQIGQRFILPSFTGSPRHMFEIFQDSMAITRYNHHPDIFLTMTANPKLPEITSALLPHQTAVDHPDLVSRVFKLKRKALMKEVEQNKVFSQKVAHVYTIEFQKRGLPHMHVLFFLKGGDKICTCVQVGQLVCAEFPNREDDPELFETVKSCMVHGPCGTRNSHAACMEKGKCTKRYPRDFVETTTMDENGYPIYRRRVDGKVHIIREHEVDNRDVVPYNPHLSKIFNCHINVEVCAGMRCVKYIHKYIYKGYDRTTMVLGSANEIKQYVDGRYIGPPEATWHIFSHHMHEEVPTVTQLALHLPGMHRVNFNPKESLEDIIARTAVEKSTLTRGCNNAYQLRRLFYDILTQCSPLQPLELWKRFFINICDDLAHKIHTLFGILNPTEAQIEDYGLYLLNQMLEETGKSLLDFPPMLQPIENWSSVVGNRLILEHRQLQIQAQQENTEINIGHLNVDQRNAYDAIICSVFGNKGTTFFLNGGAGTGKTFLYNTIAHKCRSLSHIVVTVASSRIASLLLEGGRTAHSTFAIPLDVLENSICGFTKQSLQADLFRETKLIIWDEVPMQHKYCVEAVHRTLRDIRDNPKPFGGIIVVLGGDFHQILPVVPKGVREEIVNASPRRFDLWDDICVLTLNLNMRLNTTNPANAAFADFLMEEIDTPKDGLCNGTRMMVIRCGSRIIEVKILTGEKFGKLTFIPRISLSPSSSNFPFHTTRRQFPVRLAYAMTINKSQGQSMKFVGVDLRTPVFSHGQLYVALSRCTSFDRITILLPEDDTDSTTNIVYPEILL</sequence>
<dbReference type="SUPFAM" id="SSF52540">
    <property type="entry name" value="P-loop containing nucleoside triphosphate hydrolases"/>
    <property type="match status" value="2"/>
</dbReference>
<dbReference type="Pfam" id="PF05970">
    <property type="entry name" value="PIF1"/>
    <property type="match status" value="1"/>
</dbReference>
<dbReference type="GO" id="GO:0016787">
    <property type="term" value="F:hydrolase activity"/>
    <property type="evidence" value="ECO:0007669"/>
    <property type="project" value="UniProtKB-KW"/>
</dbReference>
<organism evidence="4 5">
    <name type="scientific">Rhododendron simsii</name>
    <name type="common">Sims's rhododendron</name>
    <dbReference type="NCBI Taxonomy" id="118357"/>
    <lineage>
        <taxon>Eukaryota</taxon>
        <taxon>Viridiplantae</taxon>
        <taxon>Streptophyta</taxon>
        <taxon>Embryophyta</taxon>
        <taxon>Tracheophyta</taxon>
        <taxon>Spermatophyta</taxon>
        <taxon>Magnoliopsida</taxon>
        <taxon>eudicotyledons</taxon>
        <taxon>Gunneridae</taxon>
        <taxon>Pentapetalae</taxon>
        <taxon>asterids</taxon>
        <taxon>Ericales</taxon>
        <taxon>Ericaceae</taxon>
        <taxon>Ericoideae</taxon>
        <taxon>Rhodoreae</taxon>
        <taxon>Rhododendron</taxon>
    </lineage>
</organism>
<dbReference type="PANTHER" id="PTHR10492:SF74">
    <property type="entry name" value="ATP-DEPENDENT DNA HELICASE"/>
    <property type="match status" value="1"/>
</dbReference>
<keyword evidence="1" id="KW-0347">Helicase</keyword>
<keyword evidence="1" id="KW-0227">DNA damage</keyword>
<keyword evidence="1" id="KW-0233">DNA recombination</keyword>
<keyword evidence="1" id="KW-0067">ATP-binding</keyword>
<feature type="domain" description="Helitron helicase-like" evidence="3">
    <location>
        <begin position="330"/>
        <end position="508"/>
    </location>
</feature>
<dbReference type="InterPro" id="IPR025476">
    <property type="entry name" value="Helitron_helicase-like"/>
</dbReference>
<keyword evidence="1" id="KW-0378">Hydrolase</keyword>
<dbReference type="GO" id="GO:0006310">
    <property type="term" value="P:DNA recombination"/>
    <property type="evidence" value="ECO:0007669"/>
    <property type="project" value="UniProtKB-KW"/>
</dbReference>
<dbReference type="GO" id="GO:0006281">
    <property type="term" value="P:DNA repair"/>
    <property type="evidence" value="ECO:0007669"/>
    <property type="project" value="UniProtKB-KW"/>
</dbReference>
<comment type="cofactor">
    <cofactor evidence="1">
        <name>Mg(2+)</name>
        <dbReference type="ChEBI" id="CHEBI:18420"/>
    </cofactor>
</comment>
<accession>A0A834M0C3</accession>
<keyword evidence="1" id="KW-0234">DNA repair</keyword>
<gene>
    <name evidence="4" type="ORF">RHSIM_Rhsim01G0084900</name>
</gene>
<comment type="caution">
    <text evidence="4">The sequence shown here is derived from an EMBL/GenBank/DDBJ whole genome shotgun (WGS) entry which is preliminary data.</text>
</comment>
<comment type="catalytic activity">
    <reaction evidence="1">
        <text>ATP + H2O = ADP + phosphate + H(+)</text>
        <dbReference type="Rhea" id="RHEA:13065"/>
        <dbReference type="ChEBI" id="CHEBI:15377"/>
        <dbReference type="ChEBI" id="CHEBI:15378"/>
        <dbReference type="ChEBI" id="CHEBI:30616"/>
        <dbReference type="ChEBI" id="CHEBI:43474"/>
        <dbReference type="ChEBI" id="CHEBI:456216"/>
        <dbReference type="EC" id="5.6.2.3"/>
    </reaction>
</comment>
<dbReference type="GO" id="GO:0000723">
    <property type="term" value="P:telomere maintenance"/>
    <property type="evidence" value="ECO:0007669"/>
    <property type="project" value="InterPro"/>
</dbReference>
<evidence type="ECO:0000259" key="2">
    <source>
        <dbReference type="Pfam" id="PF05970"/>
    </source>
</evidence>
<dbReference type="Gene3D" id="3.40.50.300">
    <property type="entry name" value="P-loop containing nucleotide triphosphate hydrolases"/>
    <property type="match status" value="1"/>
</dbReference>
<evidence type="ECO:0000313" key="5">
    <source>
        <dbReference type="Proteomes" id="UP000626092"/>
    </source>
</evidence>